<accession>A0ABM1C3H7</accession>
<feature type="compositionally biased region" description="Polar residues" evidence="1">
    <location>
        <begin position="634"/>
        <end position="653"/>
    </location>
</feature>
<organism evidence="2 3">
    <name type="scientific">Limulus polyphemus</name>
    <name type="common">Atlantic horseshoe crab</name>
    <dbReference type="NCBI Taxonomy" id="6850"/>
    <lineage>
        <taxon>Eukaryota</taxon>
        <taxon>Metazoa</taxon>
        <taxon>Ecdysozoa</taxon>
        <taxon>Arthropoda</taxon>
        <taxon>Chelicerata</taxon>
        <taxon>Merostomata</taxon>
        <taxon>Xiphosura</taxon>
        <taxon>Limulidae</taxon>
        <taxon>Limulus</taxon>
    </lineage>
</organism>
<feature type="compositionally biased region" description="Polar residues" evidence="1">
    <location>
        <begin position="552"/>
        <end position="566"/>
    </location>
</feature>
<feature type="region of interest" description="Disordered" evidence="1">
    <location>
        <begin position="617"/>
        <end position="664"/>
    </location>
</feature>
<evidence type="ECO:0000256" key="1">
    <source>
        <dbReference type="SAM" id="MobiDB-lite"/>
    </source>
</evidence>
<feature type="compositionally biased region" description="Polar residues" evidence="1">
    <location>
        <begin position="293"/>
        <end position="304"/>
    </location>
</feature>
<dbReference type="InterPro" id="IPR026092">
    <property type="entry name" value="RAI2/SOBP"/>
</dbReference>
<proteinExistence type="predicted"/>
<sequence>MNPVNASSKLRKMRTTTRRNINCTSKQEPEEEEDIKGYAETTMNELLSWYGYDKLDTRETQALNLQRFNTVKHPSPLQVSSTPDDAGSEDSYSDVLSNSGSRLTVRTTSGGGDNIDTPITSPSPSTEERTTLSPSYIICSWCQKIGMKLFTLRTNSGFKAFCSELCFTQCRRASFKRNKTCDWCKHIRHTINYVNFQDGEQILRFCSDKCLNQYKMNIFCKETQEHLQLHPNLQEVAYQFENSASKKLITPDLWLKGCKDDNCTKKLSQRESSITLQKKNGDSPLTPDERTISSHTPTTNTSPVDSERKYYDSLSEEKNSPIQNDWKESEKILCGRTTNRYESKKDVSVHQHTGSRCNPNTKYKIPPISANTNSSTARESTSNFQSNSLNPTASIPFGFPGTEKVRQPMVRLPSFYPPPPLNLAAQQHLDTFMRLRNGFSLQRPLGFSGSSFPVIPGFSSPIYPANLLNFPRPTPVGTEPRHASPFPTCLTSSPPTPTATPPVTLVVPFPIPLPIPIPVPIFFPLSHSLFNKNLDTTSNLSSHCEAEVLNKSTSNISENQQTSENETPVDASIPRITSLQVQEKSRSLSSLEQISHRKNDIDILSNCLNFPTTQIQNENESVESRKSSRRNKNPCHSTCQEENTVDSNSTHVPANSGEEREEISGENDIVGHYNSLLPSKFLNRQKRSLCDPNLNETQPQPKRKYV</sequence>
<feature type="region of interest" description="Disordered" evidence="1">
    <location>
        <begin position="345"/>
        <end position="389"/>
    </location>
</feature>
<dbReference type="RefSeq" id="XP_013793511.1">
    <property type="nucleotide sequence ID" value="XM_013938057.2"/>
</dbReference>
<feature type="compositionally biased region" description="Low complexity" evidence="1">
    <location>
        <begin position="117"/>
        <end position="130"/>
    </location>
</feature>
<dbReference type="Proteomes" id="UP000694941">
    <property type="component" value="Unplaced"/>
</dbReference>
<feature type="compositionally biased region" description="Polar residues" evidence="1">
    <location>
        <begin position="94"/>
        <end position="108"/>
    </location>
</feature>
<evidence type="ECO:0000313" key="3">
    <source>
        <dbReference type="RefSeq" id="XP_013793511.1"/>
    </source>
</evidence>
<feature type="region of interest" description="Disordered" evidence="1">
    <location>
        <begin position="73"/>
        <end position="130"/>
    </location>
</feature>
<feature type="compositionally biased region" description="Basic and acidic residues" evidence="1">
    <location>
        <begin position="305"/>
        <end position="319"/>
    </location>
</feature>
<feature type="region of interest" description="Disordered" evidence="1">
    <location>
        <begin position="273"/>
        <end position="319"/>
    </location>
</feature>
<evidence type="ECO:0000313" key="2">
    <source>
        <dbReference type="Proteomes" id="UP000694941"/>
    </source>
</evidence>
<dbReference type="Pfam" id="PF15279">
    <property type="entry name" value="SOBP"/>
    <property type="match status" value="1"/>
</dbReference>
<name>A0ABM1C3H7_LIMPO</name>
<feature type="compositionally biased region" description="Polar residues" evidence="1">
    <location>
        <begin position="369"/>
        <end position="389"/>
    </location>
</feature>
<feature type="compositionally biased region" description="Polar residues" evidence="1">
    <location>
        <begin position="350"/>
        <end position="361"/>
    </location>
</feature>
<dbReference type="GeneID" id="106477499"/>
<dbReference type="PANTHER" id="PTHR23186">
    <property type="entry name" value="RETINOIC ACID-INDUCED PROTEIN 2"/>
    <property type="match status" value="1"/>
</dbReference>
<reference evidence="3" key="1">
    <citation type="submission" date="2025-08" db="UniProtKB">
        <authorList>
            <consortium name="RefSeq"/>
        </authorList>
    </citation>
    <scope>IDENTIFICATION</scope>
    <source>
        <tissue evidence="3">Muscle</tissue>
    </source>
</reference>
<protein>
    <submittedName>
        <fullName evidence="3">Sine oculis-binding protein homolog isoform X1</fullName>
    </submittedName>
</protein>
<feature type="region of interest" description="Disordered" evidence="1">
    <location>
        <begin position="1"/>
        <end position="34"/>
    </location>
</feature>
<gene>
    <name evidence="3" type="primary">LOC106477499</name>
</gene>
<dbReference type="PANTHER" id="PTHR23186:SF4">
    <property type="entry name" value="GH22790P"/>
    <property type="match status" value="1"/>
</dbReference>
<keyword evidence="2" id="KW-1185">Reference proteome</keyword>
<feature type="region of interest" description="Disordered" evidence="1">
    <location>
        <begin position="552"/>
        <end position="574"/>
    </location>
</feature>